<protein>
    <submittedName>
        <fullName evidence="7">HlyD family secretion protein</fullName>
    </submittedName>
</protein>
<dbReference type="Pfam" id="PF25975">
    <property type="entry name" value="CzcB_C"/>
    <property type="match status" value="1"/>
</dbReference>
<keyword evidence="5" id="KW-0472">Membrane</keyword>
<keyword evidence="5" id="KW-1133">Transmembrane helix</keyword>
<dbReference type="InterPro" id="IPR058649">
    <property type="entry name" value="CzcB_C"/>
</dbReference>
<dbReference type="Gene3D" id="2.40.50.100">
    <property type="match status" value="1"/>
</dbReference>
<keyword evidence="8" id="KW-1185">Reference proteome</keyword>
<dbReference type="Gene3D" id="2.40.420.20">
    <property type="match status" value="1"/>
</dbReference>
<evidence type="ECO:0000313" key="8">
    <source>
        <dbReference type="Proteomes" id="UP000469440"/>
    </source>
</evidence>
<keyword evidence="5" id="KW-0812">Transmembrane</keyword>
<accession>A0A6N8I4Q0</accession>
<dbReference type="GO" id="GO:0022857">
    <property type="term" value="F:transmembrane transporter activity"/>
    <property type="evidence" value="ECO:0007669"/>
    <property type="project" value="InterPro"/>
</dbReference>
<keyword evidence="3 4" id="KW-0175">Coiled coil</keyword>
<evidence type="ECO:0000256" key="1">
    <source>
        <dbReference type="ARBA" id="ARBA00004196"/>
    </source>
</evidence>
<comment type="caution">
    <text evidence="7">The sequence shown here is derived from an EMBL/GenBank/DDBJ whole genome shotgun (WGS) entry which is preliminary data.</text>
</comment>
<dbReference type="OrthoDB" id="1838785at2"/>
<dbReference type="InterPro" id="IPR006143">
    <property type="entry name" value="RND_pump_MFP"/>
</dbReference>
<dbReference type="GO" id="GO:0016020">
    <property type="term" value="C:membrane"/>
    <property type="evidence" value="ECO:0007669"/>
    <property type="project" value="InterPro"/>
</dbReference>
<evidence type="ECO:0000256" key="4">
    <source>
        <dbReference type="SAM" id="Coils"/>
    </source>
</evidence>
<dbReference type="InterPro" id="IPR050465">
    <property type="entry name" value="UPF0194_transport"/>
</dbReference>
<evidence type="ECO:0000259" key="6">
    <source>
        <dbReference type="Pfam" id="PF25975"/>
    </source>
</evidence>
<dbReference type="AlphaFoldDB" id="A0A6N8I4Q0"/>
<dbReference type="PANTHER" id="PTHR32347:SF23">
    <property type="entry name" value="BLL5650 PROTEIN"/>
    <property type="match status" value="1"/>
</dbReference>
<dbReference type="GO" id="GO:0030313">
    <property type="term" value="C:cell envelope"/>
    <property type="evidence" value="ECO:0007669"/>
    <property type="project" value="UniProtKB-SubCell"/>
</dbReference>
<organism evidence="7 8">
    <name type="scientific">Caproicibacter fermentans</name>
    <dbReference type="NCBI Taxonomy" id="2576756"/>
    <lineage>
        <taxon>Bacteria</taxon>
        <taxon>Bacillati</taxon>
        <taxon>Bacillota</taxon>
        <taxon>Clostridia</taxon>
        <taxon>Eubacteriales</taxon>
        <taxon>Acutalibacteraceae</taxon>
        <taxon>Caproicibacter</taxon>
    </lineage>
</organism>
<reference evidence="7 8" key="1">
    <citation type="submission" date="2019-09" db="EMBL/GenBank/DDBJ databases">
        <title>Genome sequence of Clostridium sp. EA1.</title>
        <authorList>
            <person name="Poehlein A."/>
            <person name="Bengelsdorf F.R."/>
            <person name="Daniel R."/>
        </authorList>
    </citation>
    <scope>NUCLEOTIDE SEQUENCE [LARGE SCALE GENOMIC DNA]</scope>
    <source>
        <strain evidence="7 8">EA1</strain>
    </source>
</reference>
<feature type="transmembrane region" description="Helical" evidence="5">
    <location>
        <begin position="18"/>
        <end position="40"/>
    </location>
</feature>
<feature type="domain" description="CzcB-like C-terminal circularly permuted SH3-like" evidence="6">
    <location>
        <begin position="551"/>
        <end position="605"/>
    </location>
</feature>
<dbReference type="PANTHER" id="PTHR32347">
    <property type="entry name" value="EFFLUX SYSTEM COMPONENT YKNX-RELATED"/>
    <property type="match status" value="1"/>
</dbReference>
<name>A0A6N8I4Q0_9FIRM</name>
<dbReference type="Proteomes" id="UP000469440">
    <property type="component" value="Unassembled WGS sequence"/>
</dbReference>
<comment type="subcellular location">
    <subcellularLocation>
        <location evidence="1">Cell envelope</location>
    </subcellularLocation>
</comment>
<evidence type="ECO:0000256" key="2">
    <source>
        <dbReference type="ARBA" id="ARBA00009477"/>
    </source>
</evidence>
<dbReference type="Gene3D" id="2.40.30.170">
    <property type="match status" value="1"/>
</dbReference>
<evidence type="ECO:0000256" key="3">
    <source>
        <dbReference type="ARBA" id="ARBA00023054"/>
    </source>
</evidence>
<comment type="similarity">
    <text evidence="2">Belongs to the membrane fusion protein (MFP) (TC 8.A.1) family.</text>
</comment>
<proteinExistence type="inferred from homology"/>
<evidence type="ECO:0000256" key="5">
    <source>
        <dbReference type="SAM" id="Phobius"/>
    </source>
</evidence>
<evidence type="ECO:0000313" key="7">
    <source>
        <dbReference type="EMBL" id="MVB12580.1"/>
    </source>
</evidence>
<dbReference type="RefSeq" id="WP_156991255.1">
    <property type="nucleotide sequence ID" value="NZ_VWXL01000100.1"/>
</dbReference>
<feature type="coiled-coil region" evidence="4">
    <location>
        <begin position="394"/>
        <end position="421"/>
    </location>
</feature>
<dbReference type="EMBL" id="VWXL01000100">
    <property type="protein sequence ID" value="MVB12580.1"/>
    <property type="molecule type" value="Genomic_DNA"/>
</dbReference>
<gene>
    <name evidence="7" type="ORF">CAFE_33210</name>
</gene>
<dbReference type="NCBIfam" id="TIGR01730">
    <property type="entry name" value="RND_mfp"/>
    <property type="match status" value="1"/>
</dbReference>
<sequence>MQGKIGTVKDFAKLHKRIAILVTVGVVAAVGILIAIFMIWKGKSAKTEPSYREYTVADGNVTVGTTESGTVALDDETVSLPVDVKITSVLVKSGTTVKKGDPVLQLDMDSVADGSADTREKLEEAKVSLQSAINDQQAKLETAKITYDSNKYLATSAPITEELAEAEIAHNISSAQTTLKNDQKSLNEYKELQKSWPADNEKLQKLKKWMDDAESCKTSYETQLSNYEDDNSSVISTYTSLKSTVDTDEQKYLAAKRGDTTIDGYDADEWDDILDEDRDAFDAYNDSIANTIITQQKALEDKVAQYTAEYNNYSSAYSDYKETFDEKYKSSSSEMSQTEIDDKVASLEATVENDRYNLEKAQKSAEISSVAARQTEETDLNTANNAAATYQLTVSQLKEAVTVAQNSYDKLQRQMDEINSALSNNGIVASPCDGVVASVSYTGGESVTANDTVMTISGNDSVSVSVSVSEDDITSVSVGQEASISLSAYDGQTLGAEVDSITAQPARSGSSSVTYTVVVKSTEKVSDIGTVYDGMSGEATVIQHEAKNVLYVSNRAVTFRDGVSSVLVKNADGSTSKKTVKTGFSDGTYVEITSGLEKGETVLAESTVSGK</sequence>